<feature type="disulfide bond" evidence="11">
    <location>
        <begin position="421"/>
        <end position="457"/>
    </location>
</feature>
<dbReference type="PANTHER" id="PTHR47966:SF23">
    <property type="entry name" value="ASPARTIC ENDOPEPTIDASE, PUTATIVE (AFU_ORTHOLOGUE AFUA_2G15950)-RELATED"/>
    <property type="match status" value="1"/>
</dbReference>
<dbReference type="PRINTS" id="PR00792">
    <property type="entry name" value="PEPSIN"/>
</dbReference>
<comment type="caution">
    <text evidence="15">The sequence shown here is derived from an EMBL/GenBank/DDBJ whole genome shotgun (WGS) entry which is preliminary data.</text>
</comment>
<evidence type="ECO:0000256" key="13">
    <source>
        <dbReference type="SAM" id="Phobius"/>
    </source>
</evidence>
<evidence type="ECO:0000256" key="7">
    <source>
        <dbReference type="ARBA" id="ARBA00022801"/>
    </source>
</evidence>
<dbReference type="GO" id="GO:0004190">
    <property type="term" value="F:aspartic-type endopeptidase activity"/>
    <property type="evidence" value="ECO:0007669"/>
    <property type="project" value="UniProtKB-KW"/>
</dbReference>
<keyword evidence="13" id="KW-0472">Membrane</keyword>
<evidence type="ECO:0000259" key="14">
    <source>
        <dbReference type="PROSITE" id="PS51767"/>
    </source>
</evidence>
<organism evidence="15 16">
    <name type="scientific">Phyllachora maydis</name>
    <dbReference type="NCBI Taxonomy" id="1825666"/>
    <lineage>
        <taxon>Eukaryota</taxon>
        <taxon>Fungi</taxon>
        <taxon>Dikarya</taxon>
        <taxon>Ascomycota</taxon>
        <taxon>Pezizomycotina</taxon>
        <taxon>Sordariomycetes</taxon>
        <taxon>Sordariomycetidae</taxon>
        <taxon>Phyllachorales</taxon>
        <taxon>Phyllachoraceae</taxon>
        <taxon>Phyllachora</taxon>
    </lineage>
</organism>
<dbReference type="GO" id="GO:0005576">
    <property type="term" value="C:extracellular region"/>
    <property type="evidence" value="ECO:0007669"/>
    <property type="project" value="UniProtKB-SubCell"/>
</dbReference>
<feature type="domain" description="Peptidase A1" evidence="14">
    <location>
        <begin position="184"/>
        <end position="493"/>
    </location>
</feature>
<gene>
    <name evidence="15" type="ORF">P8C59_004513</name>
</gene>
<proteinExistence type="inferred from homology"/>
<evidence type="ECO:0000256" key="6">
    <source>
        <dbReference type="ARBA" id="ARBA00022750"/>
    </source>
</evidence>
<feature type="active site" evidence="10">
    <location>
        <position position="385"/>
    </location>
</feature>
<dbReference type="Proteomes" id="UP001217918">
    <property type="component" value="Unassembled WGS sequence"/>
</dbReference>
<dbReference type="InterPro" id="IPR033121">
    <property type="entry name" value="PEPTIDASE_A1"/>
</dbReference>
<keyword evidence="7 12" id="KW-0378">Hydrolase</keyword>
<dbReference type="Gene3D" id="2.40.70.10">
    <property type="entry name" value="Acid Proteases"/>
    <property type="match status" value="2"/>
</dbReference>
<evidence type="ECO:0000256" key="9">
    <source>
        <dbReference type="ARBA" id="ARBA00023180"/>
    </source>
</evidence>
<dbReference type="AlphaFoldDB" id="A0AAD9MAG8"/>
<dbReference type="InterPro" id="IPR034163">
    <property type="entry name" value="Aspergillopepsin-like_cat_dom"/>
</dbReference>
<evidence type="ECO:0000256" key="11">
    <source>
        <dbReference type="PIRSR" id="PIRSR601461-2"/>
    </source>
</evidence>
<evidence type="ECO:0000256" key="12">
    <source>
        <dbReference type="RuleBase" id="RU000454"/>
    </source>
</evidence>
<dbReference type="GO" id="GO:0006508">
    <property type="term" value="P:proteolysis"/>
    <property type="evidence" value="ECO:0007669"/>
    <property type="project" value="UniProtKB-KW"/>
</dbReference>
<name>A0AAD9MAG8_9PEZI</name>
<dbReference type="InterPro" id="IPR001461">
    <property type="entry name" value="Aspartic_peptidase_A1"/>
</dbReference>
<keyword evidence="13" id="KW-0812">Transmembrane</keyword>
<protein>
    <recommendedName>
        <fullName evidence="14">Peptidase A1 domain-containing protein</fullName>
    </recommendedName>
</protein>
<dbReference type="CDD" id="cd06097">
    <property type="entry name" value="Aspergillopepsin_like"/>
    <property type="match status" value="1"/>
</dbReference>
<evidence type="ECO:0000256" key="4">
    <source>
        <dbReference type="ARBA" id="ARBA00022670"/>
    </source>
</evidence>
<dbReference type="FunFam" id="2.40.70.10:FF:000026">
    <property type="entry name" value="Endothiapepsin"/>
    <property type="match status" value="1"/>
</dbReference>
<comment type="subcellular location">
    <subcellularLocation>
        <location evidence="1">Secreted</location>
    </subcellularLocation>
</comment>
<keyword evidence="5" id="KW-0732">Signal</keyword>
<keyword evidence="9" id="KW-0325">Glycoprotein</keyword>
<evidence type="ECO:0000256" key="3">
    <source>
        <dbReference type="ARBA" id="ARBA00022525"/>
    </source>
</evidence>
<dbReference type="PROSITE" id="PS51767">
    <property type="entry name" value="PEPTIDASE_A1"/>
    <property type="match status" value="1"/>
</dbReference>
<dbReference type="InterPro" id="IPR021109">
    <property type="entry name" value="Peptidase_aspartic_dom_sf"/>
</dbReference>
<keyword evidence="8" id="KW-0865">Zymogen</keyword>
<keyword evidence="3" id="KW-0964">Secreted</keyword>
<dbReference type="PANTHER" id="PTHR47966">
    <property type="entry name" value="BETA-SITE APP-CLEAVING ENZYME, ISOFORM A-RELATED"/>
    <property type="match status" value="1"/>
</dbReference>
<evidence type="ECO:0000256" key="1">
    <source>
        <dbReference type="ARBA" id="ARBA00004613"/>
    </source>
</evidence>
<feature type="transmembrane region" description="Helical" evidence="13">
    <location>
        <begin position="67"/>
        <end position="87"/>
    </location>
</feature>
<keyword evidence="4 12" id="KW-0645">Protease</keyword>
<keyword evidence="13" id="KW-1133">Transmembrane helix</keyword>
<keyword evidence="11" id="KW-1015">Disulfide bond</keyword>
<keyword evidence="16" id="KW-1185">Reference proteome</keyword>
<feature type="active site" evidence="10">
    <location>
        <position position="200"/>
    </location>
</feature>
<sequence>MRTLMGHWSGQDAEKAICGHLWERHYLLARQPCLRAAQAGLMSSVAEDWSERSSPGALGASHPIHNFRLYSFSILLFGLLAALALAAPSKPSTIQKRSFKVNRVRSTTFKGRNGPKQLYKAYSKYKMPVPAALMDAINNQQQAAAAAPVSLATKGKGAISNVTRPAGNGTGVVVNKPEDLDVEYIIPIVIGNQTVLVDPDSGSADLWVFSTQLPAAAQANRAVFNPAKSTTFQAMQGATFTISYGDGSGAKGNVGTDVVTVGGVSVPNQTVELATAVSSSFVEDTGSSGLLGLCFSVLNTVTPQKQTTWFENVMPSLAEPVFTADLRHNAPGAYEFGRVDTTKFTGPMTWVPVNPANGFWQFSTSGYAVGTNAKTTVKTAQAIADTGTTLLLVSPEVSSAYYAKIPGAKNDAEQGGMTIPCKSTLPDLMLDVGGVYMAKVKGSDINFAPIDQAGNTCFGGVQPTTSSLQIWGDIFFKSQFVAFNGGNKSLGMAQHV</sequence>
<dbReference type="InterPro" id="IPR001969">
    <property type="entry name" value="Aspartic_peptidase_AS"/>
</dbReference>
<evidence type="ECO:0000256" key="10">
    <source>
        <dbReference type="PIRSR" id="PIRSR601461-1"/>
    </source>
</evidence>
<dbReference type="EMBL" id="JAQQPM010000003">
    <property type="protein sequence ID" value="KAK2069974.1"/>
    <property type="molecule type" value="Genomic_DNA"/>
</dbReference>
<evidence type="ECO:0000256" key="2">
    <source>
        <dbReference type="ARBA" id="ARBA00007447"/>
    </source>
</evidence>
<dbReference type="PROSITE" id="PS00141">
    <property type="entry name" value="ASP_PROTEASE"/>
    <property type="match status" value="1"/>
</dbReference>
<dbReference type="FunFam" id="2.40.70.10:FF:000024">
    <property type="entry name" value="Endothiapepsin"/>
    <property type="match status" value="1"/>
</dbReference>
<accession>A0AAD9MAG8</accession>
<reference evidence="15" key="1">
    <citation type="journal article" date="2023" name="Mol. Plant Microbe Interact.">
        <title>Elucidating the Obligate Nature and Biological Capacity of an Invasive Fungal Corn Pathogen.</title>
        <authorList>
            <person name="MacCready J.S."/>
            <person name="Roggenkamp E.M."/>
            <person name="Gdanetz K."/>
            <person name="Chilvers M.I."/>
        </authorList>
    </citation>
    <scope>NUCLEOTIDE SEQUENCE</scope>
    <source>
        <strain evidence="15">PM02</strain>
    </source>
</reference>
<keyword evidence="6 12" id="KW-0064">Aspartyl protease</keyword>
<evidence type="ECO:0000256" key="8">
    <source>
        <dbReference type="ARBA" id="ARBA00023145"/>
    </source>
</evidence>
<dbReference type="SUPFAM" id="SSF50630">
    <property type="entry name" value="Acid proteases"/>
    <property type="match status" value="1"/>
</dbReference>
<evidence type="ECO:0000313" key="16">
    <source>
        <dbReference type="Proteomes" id="UP001217918"/>
    </source>
</evidence>
<evidence type="ECO:0000256" key="5">
    <source>
        <dbReference type="ARBA" id="ARBA00022729"/>
    </source>
</evidence>
<dbReference type="Pfam" id="PF00026">
    <property type="entry name" value="Asp"/>
    <property type="match status" value="1"/>
</dbReference>
<comment type="similarity">
    <text evidence="2 12">Belongs to the peptidase A1 family.</text>
</comment>
<evidence type="ECO:0000313" key="15">
    <source>
        <dbReference type="EMBL" id="KAK2069974.1"/>
    </source>
</evidence>